<dbReference type="PANTHER" id="PTHR43792">
    <property type="entry name" value="GNAT FAMILY, PUTATIVE (AFU_ORTHOLOGUE AFUA_3G00765)-RELATED-RELATED"/>
    <property type="match status" value="1"/>
</dbReference>
<dbReference type="PANTHER" id="PTHR43792:SF9">
    <property type="entry name" value="RIBOSOMAL-PROTEIN-ALANINE ACETYLTRANSFERASE"/>
    <property type="match status" value="1"/>
</dbReference>
<evidence type="ECO:0000259" key="1">
    <source>
        <dbReference type="PROSITE" id="PS51186"/>
    </source>
</evidence>
<accession>A0ABS6E8D7</accession>
<evidence type="ECO:0000313" key="2">
    <source>
        <dbReference type="EMBL" id="MBU5439172.1"/>
    </source>
</evidence>
<dbReference type="RefSeq" id="WP_216520874.1">
    <property type="nucleotide sequence ID" value="NZ_JAHLPM010000012.1"/>
</dbReference>
<evidence type="ECO:0000313" key="3">
    <source>
        <dbReference type="Proteomes" id="UP000749471"/>
    </source>
</evidence>
<keyword evidence="3" id="KW-1185">Reference proteome</keyword>
<dbReference type="InterPro" id="IPR000182">
    <property type="entry name" value="GNAT_dom"/>
</dbReference>
<sequence length="188" mass="21906">MIGNNNLNFPKIETDRLILKEIKVKDAASILNIFSSEEVMKYYGQFPMKSIEEAKNLITIFDENFENNKGIRWGILLKEENRIIGTCGYHNWNRKHSRAEIGYELSMDSWGKGYIKEALGAIIGYGYEVMNLNRIEAVVYPENKASIKSLINQGFKKEGVLEEYAFFRNVYQDLIMFSLLKKNWVKKQ</sequence>
<organism evidence="2 3">
    <name type="scientific">Tissierella simiarum</name>
    <dbReference type="NCBI Taxonomy" id="2841534"/>
    <lineage>
        <taxon>Bacteria</taxon>
        <taxon>Bacillati</taxon>
        <taxon>Bacillota</taxon>
        <taxon>Tissierellia</taxon>
        <taxon>Tissierellales</taxon>
        <taxon>Tissierellaceae</taxon>
        <taxon>Tissierella</taxon>
    </lineage>
</organism>
<dbReference type="EMBL" id="JAHLPM010000012">
    <property type="protein sequence ID" value="MBU5439172.1"/>
    <property type="molecule type" value="Genomic_DNA"/>
</dbReference>
<dbReference type="PROSITE" id="PS51186">
    <property type="entry name" value="GNAT"/>
    <property type="match status" value="1"/>
</dbReference>
<gene>
    <name evidence="2" type="ORF">KQI42_14210</name>
</gene>
<dbReference type="InterPro" id="IPR051531">
    <property type="entry name" value="N-acetyltransferase"/>
</dbReference>
<comment type="caution">
    <text evidence="2">The sequence shown here is derived from an EMBL/GenBank/DDBJ whole genome shotgun (WGS) entry which is preliminary data.</text>
</comment>
<dbReference type="Proteomes" id="UP000749471">
    <property type="component" value="Unassembled WGS sequence"/>
</dbReference>
<feature type="domain" description="N-acetyltransferase" evidence="1">
    <location>
        <begin position="17"/>
        <end position="181"/>
    </location>
</feature>
<proteinExistence type="predicted"/>
<name>A0ABS6E8D7_9FIRM</name>
<reference evidence="2 3" key="1">
    <citation type="submission" date="2021-06" db="EMBL/GenBank/DDBJ databases">
        <authorList>
            <person name="Sun Q."/>
            <person name="Li D."/>
        </authorList>
    </citation>
    <scope>NUCLEOTIDE SEQUENCE [LARGE SCALE GENOMIC DNA]</scope>
    <source>
        <strain evidence="2 3">MSJ-40</strain>
    </source>
</reference>
<protein>
    <submittedName>
        <fullName evidence="2">GNAT family N-acetyltransferase</fullName>
    </submittedName>
</protein>
<dbReference type="Pfam" id="PF13302">
    <property type="entry name" value="Acetyltransf_3"/>
    <property type="match status" value="1"/>
</dbReference>